<dbReference type="Proteomes" id="UP001175227">
    <property type="component" value="Unassembled WGS sequence"/>
</dbReference>
<reference evidence="1" key="1">
    <citation type="submission" date="2023-06" db="EMBL/GenBank/DDBJ databases">
        <authorList>
            <consortium name="Lawrence Berkeley National Laboratory"/>
            <person name="Ahrendt S."/>
            <person name="Sahu N."/>
            <person name="Indic B."/>
            <person name="Wong-Bajracharya J."/>
            <person name="Merenyi Z."/>
            <person name="Ke H.-M."/>
            <person name="Monk M."/>
            <person name="Kocsube S."/>
            <person name="Drula E."/>
            <person name="Lipzen A."/>
            <person name="Balint B."/>
            <person name="Henrissat B."/>
            <person name="Andreopoulos B."/>
            <person name="Martin F.M."/>
            <person name="Harder C.B."/>
            <person name="Rigling D."/>
            <person name="Ford K.L."/>
            <person name="Foster G.D."/>
            <person name="Pangilinan J."/>
            <person name="Papanicolaou A."/>
            <person name="Barry K."/>
            <person name="LaButti K."/>
            <person name="Viragh M."/>
            <person name="Koriabine M."/>
            <person name="Yan M."/>
            <person name="Riley R."/>
            <person name="Champramary S."/>
            <person name="Plett K.L."/>
            <person name="Tsai I.J."/>
            <person name="Slot J."/>
            <person name="Sipos G."/>
            <person name="Plett J."/>
            <person name="Nagy L.G."/>
            <person name="Grigoriev I.V."/>
        </authorList>
    </citation>
    <scope>NUCLEOTIDE SEQUENCE</scope>
    <source>
        <strain evidence="1">ICMP 16352</strain>
    </source>
</reference>
<proteinExistence type="predicted"/>
<sequence length="336" mass="37801">MAALPTLLVNSIRLNVIQDMVLLVGLERVPANCSPSLPLSAGPQPLVEEVSAAATTKWQGAVAFHLKTERRIVKYHRTQSNVKEREEYKTPVVNLYGFMPFFFLACGYTIREQGVTLESKDAREYPTGNLFVWRTVRSVAACAMKVYYVAFLHLLGADWTLGGRSKDEKMQVKDQDYTYGNNALLFHWLISQNTMHSDTNLIQSMPQGMGRCYHIEDENGYRIILFKLKRLPGQLPIGTCDTFWAYHIEVGNHQENYYNDTLKYPVELKTRLPSQHTAKSKLATIFIPTSYSESSSPGAVRKKSEAPSVILTTASTRNQSSTLLIKAESPSPLAED</sequence>
<dbReference type="EMBL" id="JAUEPR010000011">
    <property type="protein sequence ID" value="KAK0479610.1"/>
    <property type="molecule type" value="Genomic_DNA"/>
</dbReference>
<comment type="caution">
    <text evidence="1">The sequence shown here is derived from an EMBL/GenBank/DDBJ whole genome shotgun (WGS) entry which is preliminary data.</text>
</comment>
<evidence type="ECO:0000313" key="2">
    <source>
        <dbReference type="Proteomes" id="UP001175227"/>
    </source>
</evidence>
<dbReference type="AlphaFoldDB" id="A0AA39UHZ1"/>
<accession>A0AA39UHZ1</accession>
<gene>
    <name evidence="1" type="ORF">IW261DRAFT_1624952</name>
</gene>
<keyword evidence="2" id="KW-1185">Reference proteome</keyword>
<evidence type="ECO:0000313" key="1">
    <source>
        <dbReference type="EMBL" id="KAK0479610.1"/>
    </source>
</evidence>
<name>A0AA39UHZ1_9AGAR</name>
<protein>
    <submittedName>
        <fullName evidence="1">Uncharacterized protein</fullName>
    </submittedName>
</protein>
<organism evidence="1 2">
    <name type="scientific">Armillaria novae-zelandiae</name>
    <dbReference type="NCBI Taxonomy" id="153914"/>
    <lineage>
        <taxon>Eukaryota</taxon>
        <taxon>Fungi</taxon>
        <taxon>Dikarya</taxon>
        <taxon>Basidiomycota</taxon>
        <taxon>Agaricomycotina</taxon>
        <taxon>Agaricomycetes</taxon>
        <taxon>Agaricomycetidae</taxon>
        <taxon>Agaricales</taxon>
        <taxon>Marasmiineae</taxon>
        <taxon>Physalacriaceae</taxon>
        <taxon>Armillaria</taxon>
    </lineage>
</organism>